<accession>E1R827</accession>
<dbReference type="RefSeq" id="WP_013256341.1">
    <property type="nucleotide sequence ID" value="NC_014364.1"/>
</dbReference>
<feature type="signal peptide" evidence="1">
    <location>
        <begin position="1"/>
        <end position="24"/>
    </location>
</feature>
<dbReference type="KEGG" id="ssm:Spirs_3796"/>
<dbReference type="AlphaFoldDB" id="E1R827"/>
<sequence>MKRFVRCTFFATLFLLPFTTSLFAFDWGVTSYSRLGYEFGGDEDNQWQKREKLSLWMEEFWSGEDNSRYSFLFNGYYLYSDEESSDDVDYLFESDLLVFKMKRPQLFGGNEVLDLSVGRFPFSDSTSLVLSHIADGFSAGLDLSRYIVKTGMGYTGLRLKPVSSVNMSTADISDDDDDDIHFAPKRLFEMASVSFPSYLPRQNLTVEGLFQQDLRSDDEDKLNSIHATAKADGAIVGNLYYTLSATGAWNTSDDLDDVMVLADLNYYAQQLLHSRISAGMMYTGEDFFTVSEPTLGLIYSPDEADLFRLDIAYSIRPWQDLFSPALKNLQFLAAGRFYLVPSDDYSYTGTELEGGLTIRPTSDFGMSLTGGLWVPDEGDTRALLRVECSLGL</sequence>
<dbReference type="eggNOG" id="ENOG5031CG7">
    <property type="taxonomic scope" value="Bacteria"/>
</dbReference>
<proteinExistence type="predicted"/>
<name>E1R827_SEDSS</name>
<feature type="chain" id="PRO_5003150513" evidence="1">
    <location>
        <begin position="25"/>
        <end position="392"/>
    </location>
</feature>
<keyword evidence="1" id="KW-0732">Signal</keyword>
<evidence type="ECO:0000313" key="3">
    <source>
        <dbReference type="Proteomes" id="UP000002318"/>
    </source>
</evidence>
<evidence type="ECO:0000256" key="1">
    <source>
        <dbReference type="SAM" id="SignalP"/>
    </source>
</evidence>
<protein>
    <submittedName>
        <fullName evidence="2">Uncharacterized protein</fullName>
    </submittedName>
</protein>
<dbReference type="STRING" id="573413.Spirs_3796"/>
<dbReference type="Proteomes" id="UP000002318">
    <property type="component" value="Chromosome"/>
</dbReference>
<gene>
    <name evidence="2" type="ordered locus">Spirs_3796</name>
</gene>
<dbReference type="EMBL" id="CP002116">
    <property type="protein sequence ID" value="ADK82882.1"/>
    <property type="molecule type" value="Genomic_DNA"/>
</dbReference>
<evidence type="ECO:0000313" key="2">
    <source>
        <dbReference type="EMBL" id="ADK82882.1"/>
    </source>
</evidence>
<keyword evidence="3" id="KW-1185">Reference proteome</keyword>
<dbReference type="HOGENOM" id="CLU_703794_0_0_12"/>
<dbReference type="OrthoDB" id="367305at2"/>
<organism evidence="2 3">
    <name type="scientific">Sediminispirochaeta smaragdinae (strain DSM 11293 / JCM 15392 / SEBR 4228)</name>
    <name type="common">Spirochaeta smaragdinae</name>
    <dbReference type="NCBI Taxonomy" id="573413"/>
    <lineage>
        <taxon>Bacteria</taxon>
        <taxon>Pseudomonadati</taxon>
        <taxon>Spirochaetota</taxon>
        <taxon>Spirochaetia</taxon>
        <taxon>Spirochaetales</taxon>
        <taxon>Spirochaetaceae</taxon>
        <taxon>Sediminispirochaeta</taxon>
    </lineage>
</organism>
<reference evidence="2 3" key="1">
    <citation type="journal article" date="2010" name="Stand. Genomic Sci.">
        <title>Complete genome sequence of Spirochaeta smaragdinae type strain (SEBR 4228).</title>
        <authorList>
            <person name="Mavromatis K."/>
            <person name="Yasawong M."/>
            <person name="Chertkov O."/>
            <person name="Lapidus A."/>
            <person name="Lucas S."/>
            <person name="Nolan M."/>
            <person name="Del Rio T.G."/>
            <person name="Tice H."/>
            <person name="Cheng J.F."/>
            <person name="Pitluck S."/>
            <person name="Liolios K."/>
            <person name="Ivanova N."/>
            <person name="Tapia R."/>
            <person name="Han C."/>
            <person name="Bruce D."/>
            <person name="Goodwin L."/>
            <person name="Pati A."/>
            <person name="Chen A."/>
            <person name="Palaniappan K."/>
            <person name="Land M."/>
            <person name="Hauser L."/>
            <person name="Chang Y.J."/>
            <person name="Jeffries C.D."/>
            <person name="Detter J.C."/>
            <person name="Rohde M."/>
            <person name="Brambilla E."/>
            <person name="Spring S."/>
            <person name="Goker M."/>
            <person name="Sikorski J."/>
            <person name="Woyke T."/>
            <person name="Bristow J."/>
            <person name="Eisen J.A."/>
            <person name="Markowitz V."/>
            <person name="Hugenholtz P."/>
            <person name="Klenk H.P."/>
            <person name="Kyrpides N.C."/>
        </authorList>
    </citation>
    <scope>NUCLEOTIDE SEQUENCE [LARGE SCALE GENOMIC DNA]</scope>
    <source>
        <strain evidence="3">DSM 11293 / JCM 15392 / SEBR 4228</strain>
    </source>
</reference>